<reference evidence="2 3" key="1">
    <citation type="submission" date="2024-02" db="EMBL/GenBank/DDBJ databases">
        <authorList>
            <person name="Vignale AGUSTIN F."/>
            <person name="Sosa J E."/>
            <person name="Modenutti C."/>
        </authorList>
    </citation>
    <scope>NUCLEOTIDE SEQUENCE [LARGE SCALE GENOMIC DNA]</scope>
</reference>
<proteinExistence type="predicted"/>
<keyword evidence="3" id="KW-1185">Reference proteome</keyword>
<dbReference type="EMBL" id="CAUOFW020004269">
    <property type="protein sequence ID" value="CAK9164705.1"/>
    <property type="molecule type" value="Genomic_DNA"/>
</dbReference>
<dbReference type="Proteomes" id="UP001642360">
    <property type="component" value="Unassembled WGS sequence"/>
</dbReference>
<feature type="compositionally biased region" description="Polar residues" evidence="1">
    <location>
        <begin position="32"/>
        <end position="50"/>
    </location>
</feature>
<accession>A0ABC8T5M0</accession>
<dbReference type="AlphaFoldDB" id="A0ABC8T5M0"/>
<feature type="region of interest" description="Disordered" evidence="1">
    <location>
        <begin position="31"/>
        <end position="50"/>
    </location>
</feature>
<name>A0ABC8T5M0_9AQUA</name>
<organism evidence="2 3">
    <name type="scientific">Ilex paraguariensis</name>
    <name type="common">yerba mate</name>
    <dbReference type="NCBI Taxonomy" id="185542"/>
    <lineage>
        <taxon>Eukaryota</taxon>
        <taxon>Viridiplantae</taxon>
        <taxon>Streptophyta</taxon>
        <taxon>Embryophyta</taxon>
        <taxon>Tracheophyta</taxon>
        <taxon>Spermatophyta</taxon>
        <taxon>Magnoliopsida</taxon>
        <taxon>eudicotyledons</taxon>
        <taxon>Gunneridae</taxon>
        <taxon>Pentapetalae</taxon>
        <taxon>asterids</taxon>
        <taxon>campanulids</taxon>
        <taxon>Aquifoliales</taxon>
        <taxon>Aquifoliaceae</taxon>
        <taxon>Ilex</taxon>
    </lineage>
</organism>
<sequence length="133" mass="15723">MDSVHEIKDRKRCAERSEEIEIRARARIRQTPIVSGGNTTSAKTTTQIAETKNSRGKFSIDVMPKEVIEQLRSLNSWDEWPCPWTYDEEQMRLAPIWYPYMDVELSQLHAENEEIVWDDDVWDLKDIKEIPEK</sequence>
<protein>
    <submittedName>
        <fullName evidence="2">Uncharacterized protein</fullName>
    </submittedName>
</protein>
<gene>
    <name evidence="2" type="ORF">ILEXP_LOCUS33851</name>
</gene>
<evidence type="ECO:0000313" key="2">
    <source>
        <dbReference type="EMBL" id="CAK9164705.1"/>
    </source>
</evidence>
<evidence type="ECO:0000256" key="1">
    <source>
        <dbReference type="SAM" id="MobiDB-lite"/>
    </source>
</evidence>
<evidence type="ECO:0000313" key="3">
    <source>
        <dbReference type="Proteomes" id="UP001642360"/>
    </source>
</evidence>
<comment type="caution">
    <text evidence="2">The sequence shown here is derived from an EMBL/GenBank/DDBJ whole genome shotgun (WGS) entry which is preliminary data.</text>
</comment>